<feature type="compositionally biased region" description="Basic and acidic residues" evidence="7">
    <location>
        <begin position="1255"/>
        <end position="1264"/>
    </location>
</feature>
<evidence type="ECO:0000256" key="3">
    <source>
        <dbReference type="ARBA" id="ARBA00022692"/>
    </source>
</evidence>
<protein>
    <submittedName>
        <fullName evidence="9">TrbL/VirB6 plasmid conjugal transfer family protein</fullName>
    </submittedName>
</protein>
<evidence type="ECO:0000313" key="9">
    <source>
        <dbReference type="EMBL" id="ETO91776.1"/>
    </source>
</evidence>
<keyword evidence="5 8" id="KW-1133">Transmembrane helix</keyword>
<reference evidence="9 10" key="1">
    <citation type="journal article" date="2013" name="PLoS ONE">
        <title>Bacterial endosymbiosis in a chordate host: long-term co-evolution and conservation of secondary metabolism.</title>
        <authorList>
            <person name="Kwan J.C."/>
            <person name="Schmidt E.W."/>
        </authorList>
    </citation>
    <scope>NUCLEOTIDE SEQUENCE [LARGE SCALE GENOMIC DNA]</scope>
    <source>
        <strain evidence="10">L6</strain>
    </source>
</reference>
<dbReference type="GO" id="GO:0005886">
    <property type="term" value="C:plasma membrane"/>
    <property type="evidence" value="ECO:0007669"/>
    <property type="project" value="UniProtKB-SubCell"/>
</dbReference>
<comment type="similarity">
    <text evidence="2">Belongs to the TrbL/VirB6 family.</text>
</comment>
<feature type="compositionally biased region" description="Basic and acidic residues" evidence="7">
    <location>
        <begin position="875"/>
        <end position="892"/>
    </location>
</feature>
<evidence type="ECO:0000256" key="2">
    <source>
        <dbReference type="ARBA" id="ARBA00007802"/>
    </source>
</evidence>
<keyword evidence="6 8" id="KW-0472">Membrane</keyword>
<dbReference type="InterPro" id="IPR007688">
    <property type="entry name" value="Conjugal_tfr_TrbL/VirB6"/>
</dbReference>
<dbReference type="STRING" id="1401685.P857_951"/>
<feature type="compositionally biased region" description="Basic and acidic residues" evidence="7">
    <location>
        <begin position="828"/>
        <end position="839"/>
    </location>
</feature>
<evidence type="ECO:0000256" key="7">
    <source>
        <dbReference type="SAM" id="MobiDB-lite"/>
    </source>
</evidence>
<feature type="compositionally biased region" description="Polar residues" evidence="7">
    <location>
        <begin position="1276"/>
        <end position="1297"/>
    </location>
</feature>
<feature type="region of interest" description="Disordered" evidence="7">
    <location>
        <begin position="828"/>
        <end position="1235"/>
    </location>
</feature>
<evidence type="ECO:0000256" key="4">
    <source>
        <dbReference type="ARBA" id="ARBA00022729"/>
    </source>
</evidence>
<keyword evidence="4" id="KW-0732">Signal</keyword>
<evidence type="ECO:0000256" key="8">
    <source>
        <dbReference type="SAM" id="Phobius"/>
    </source>
</evidence>
<feature type="transmembrane region" description="Helical" evidence="8">
    <location>
        <begin position="451"/>
        <end position="473"/>
    </location>
</feature>
<feature type="transmembrane region" description="Helical" evidence="8">
    <location>
        <begin position="307"/>
        <end position="325"/>
    </location>
</feature>
<evidence type="ECO:0000256" key="1">
    <source>
        <dbReference type="ARBA" id="ARBA00004651"/>
    </source>
</evidence>
<comment type="caution">
    <text evidence="9">The sequence shown here is derived from an EMBL/GenBank/DDBJ whole genome shotgun (WGS) entry which is preliminary data.</text>
</comment>
<feature type="transmembrane region" description="Helical" evidence="8">
    <location>
        <begin position="275"/>
        <end position="295"/>
    </location>
</feature>
<feature type="compositionally biased region" description="Acidic residues" evidence="7">
    <location>
        <begin position="1114"/>
        <end position="1128"/>
    </location>
</feature>
<feature type="compositionally biased region" description="Polar residues" evidence="7">
    <location>
        <begin position="967"/>
        <end position="985"/>
    </location>
</feature>
<feature type="compositionally biased region" description="Acidic residues" evidence="7">
    <location>
        <begin position="893"/>
        <end position="917"/>
    </location>
</feature>
<dbReference type="PATRIC" id="fig|1401685.3.peg.182"/>
<name>W2V048_9RICK</name>
<organism evidence="9 10">
    <name type="scientific">Candidatus Xenolissoclinum pacificiensis L6</name>
    <dbReference type="NCBI Taxonomy" id="1401685"/>
    <lineage>
        <taxon>Bacteria</taxon>
        <taxon>Pseudomonadati</taxon>
        <taxon>Pseudomonadota</taxon>
        <taxon>Alphaproteobacteria</taxon>
        <taxon>Rickettsiales</taxon>
        <taxon>Anaplasmataceae</taxon>
        <taxon>Candidatus Xenolissoclinum</taxon>
    </lineage>
</organism>
<accession>W2V048</accession>
<dbReference type="Proteomes" id="UP000018951">
    <property type="component" value="Unassembled WGS sequence"/>
</dbReference>
<dbReference type="EMBL" id="AXCJ01000001">
    <property type="protein sequence ID" value="ETO91776.1"/>
    <property type="molecule type" value="Genomic_DNA"/>
</dbReference>
<feature type="compositionally biased region" description="Polar residues" evidence="7">
    <location>
        <begin position="1154"/>
        <end position="1164"/>
    </location>
</feature>
<sequence length="1450" mass="162094">MGRLYFLLIVIIISGSFTSCGTVSGKKCIEADDFGASQEYNISAYYPIGDPAFSPSAEPITGDSLFDNQVIRWQDLNLFTNGADLVISIDGSWTGWTGLDGQDTAETPDYNKECKYISKPAYNTCESDCLTCDIDSTPCWLKRGYGLYLLLVAPNEGDPNATLQTMRYPNSVMIHLAINTNDPKDNLYVSNRGTVIDNHCNPFKIPANYRIYAKILDNYYQDNIGSYSITFKKGVKETDAGGLLERAREKIYTLIFLKAKDIFIGVVEDTAYLNLIKYAIVLYISVRGLMILLGLTQNMMHELSVMMFKMLLVLLFLTPGSWNFWYNNFFVLFMDGVNFMISKIASAAIPSAYDPEHPFRFIDYLLMIIFSNEVWGGKIQALMVSDILAIFWIIGIIAVIALYVVAVIESFMIYMTGMLGIFLLVIISPIFFIAVLFGVLKDSFDQWLKQIIGFSLQIIMMFTLLSIFGYMILNHFYRTLGFKVCHTNYLILGFSENLMIGSVASYVPGDGELYVPYSFRDLSYKRRHTFSGGLENIWVPPEYSYRDYRYVDLPYFDPDVRYDYTHQVSNAPLTDLDIKTKGHDAKVIYQFLNERITVDFLDFAILLLLSVLLLELRVFVQQAAAAISGASPFTSVLGMGYRQGMIGGTLSSVSNMALGLPGMLFDKAKNALGYGKLTDKFTSYLQEHDMEKTATVVRKVSSGVSNYADKISSTISIGQWLTNTESEAQKIAWSRYAYRHFEMYKATVGHLTDKIKIGTMANDIGASIGGIGDSWIAKYDSDHKVRSGFFTRRSSELAVGLGKIYEETLGMSLPESSNNLQSRLRELEQEMEEGNKKDKEEDDDLNEEKDLKKDNMRDNDSRSLSQDIDSEDIGESERNARNESDLMGRSIDDDLNVETSEEDHENLDFQISEEDEAHLDQIVGDFEESRSTTDTEPIYDDPTTDTEPIYDAPATDTEPIYDAPTTDDYTSGEPSDHSYGQQNLNEVGDALAGAQDTHYGGNVNDDSGATPDELTYDKPENDDPTTDDYTSGEPSDHSYGQQNLDEVGDALAGAQDTHYGGNVNDDSGATPDELTYDKPENDDPTTDDYTSGEPSDHSYGQQKPDEVGDALEGIQDEYSGDNTNDDSFGDNANDDSSFGFDLDELIYDEPATVDPTTDDYTSGEPSDHSDGQQNLDEVGDALAGAQDTHYGGNVNDDSGATPDELIYDEPATIDPTTVDYTSDESSENAEYNLSTDDAIVQDIMNEESGAEVIDDSAKDKKSTEDSFNTEDLIDTHAQQSYHDLSKQEAYSSNTDQNDNIKEEEEDLLYSIIDDDLFSGVDKKVGNTSYDESKKDDIKTEDALSSDNTPDNLDKVEDVKEANLTEVIKETKTLLSGDNLNDSQLVESFDVVYDHMHNKNVKSNIQRLLKSDKNRRNMSQSYKKMDSYAIRNKDADLSARLFEFKNAFGIE</sequence>
<feature type="region of interest" description="Disordered" evidence="7">
    <location>
        <begin position="1247"/>
        <end position="1297"/>
    </location>
</feature>
<proteinExistence type="inferred from homology"/>
<feature type="transmembrane region" description="Helical" evidence="8">
    <location>
        <begin position="387"/>
        <end position="408"/>
    </location>
</feature>
<gene>
    <name evidence="9" type="ORF">P857_951</name>
</gene>
<evidence type="ECO:0000256" key="6">
    <source>
        <dbReference type="ARBA" id="ARBA00023136"/>
    </source>
</evidence>
<evidence type="ECO:0000313" key="10">
    <source>
        <dbReference type="Proteomes" id="UP000018951"/>
    </source>
</evidence>
<keyword evidence="10" id="KW-1185">Reference proteome</keyword>
<dbReference type="PROSITE" id="PS51257">
    <property type="entry name" value="PROKAR_LIPOPROTEIN"/>
    <property type="match status" value="1"/>
</dbReference>
<evidence type="ECO:0000256" key="5">
    <source>
        <dbReference type="ARBA" id="ARBA00022989"/>
    </source>
</evidence>
<comment type="subcellular location">
    <subcellularLocation>
        <location evidence="1">Cell membrane</location>
        <topology evidence="1">Multi-pass membrane protein</topology>
    </subcellularLocation>
</comment>
<feature type="compositionally biased region" description="Basic and acidic residues" evidence="7">
    <location>
        <begin position="848"/>
        <end position="861"/>
    </location>
</feature>
<dbReference type="GO" id="GO:0030255">
    <property type="term" value="P:protein secretion by the type IV secretion system"/>
    <property type="evidence" value="ECO:0007669"/>
    <property type="project" value="InterPro"/>
</dbReference>
<feature type="compositionally biased region" description="Polar residues" evidence="7">
    <location>
        <begin position="1087"/>
        <end position="1101"/>
    </location>
</feature>
<dbReference type="Pfam" id="PF04610">
    <property type="entry name" value="TrbL"/>
    <property type="match status" value="1"/>
</dbReference>
<feature type="transmembrane region" description="Helical" evidence="8">
    <location>
        <begin position="420"/>
        <end position="439"/>
    </location>
</feature>
<feature type="compositionally biased region" description="Polar residues" evidence="7">
    <location>
        <begin position="1027"/>
        <end position="1044"/>
    </location>
</feature>
<keyword evidence="3 8" id="KW-0812">Transmembrane</keyword>